<evidence type="ECO:0000313" key="10">
    <source>
        <dbReference type="RefSeq" id="XP_022086684.1"/>
    </source>
</evidence>
<accession>A0A8B7Y0J5</accession>
<dbReference type="GO" id="GO:0016020">
    <property type="term" value="C:membrane"/>
    <property type="evidence" value="ECO:0007669"/>
    <property type="project" value="UniProtKB-SubCell"/>
</dbReference>
<dbReference type="KEGG" id="aplc:110977138"/>
<reference evidence="10" key="1">
    <citation type="submission" date="2025-08" db="UniProtKB">
        <authorList>
            <consortium name="RefSeq"/>
        </authorList>
    </citation>
    <scope>IDENTIFICATION</scope>
</reference>
<dbReference type="PANTHER" id="PTHR45698">
    <property type="entry name" value="TRACE AMINE-ASSOCIATED RECEPTOR 19N-RELATED"/>
    <property type="match status" value="1"/>
</dbReference>
<dbReference type="Gene3D" id="1.20.1070.10">
    <property type="entry name" value="Rhodopsin 7-helix transmembrane proteins"/>
    <property type="match status" value="1"/>
</dbReference>
<feature type="compositionally biased region" description="Low complexity" evidence="6">
    <location>
        <begin position="231"/>
        <end position="242"/>
    </location>
</feature>
<evidence type="ECO:0000256" key="5">
    <source>
        <dbReference type="RuleBase" id="RU000688"/>
    </source>
</evidence>
<evidence type="ECO:0000313" key="9">
    <source>
        <dbReference type="Proteomes" id="UP000694845"/>
    </source>
</evidence>
<comment type="similarity">
    <text evidence="5">Belongs to the G-protein coupled receptor 1 family.</text>
</comment>
<dbReference type="RefSeq" id="XP_022086684.1">
    <property type="nucleotide sequence ID" value="XM_022230992.1"/>
</dbReference>
<dbReference type="AlphaFoldDB" id="A0A8B7Y0J5"/>
<dbReference type="CDD" id="cd00637">
    <property type="entry name" value="7tm_classA_rhodopsin-like"/>
    <property type="match status" value="1"/>
</dbReference>
<comment type="subcellular location">
    <subcellularLocation>
        <location evidence="1">Membrane</location>
    </subcellularLocation>
</comment>
<dbReference type="PROSITE" id="PS00237">
    <property type="entry name" value="G_PROTEIN_RECEP_F1_1"/>
    <property type="match status" value="1"/>
</dbReference>
<feature type="transmembrane region" description="Helical" evidence="7">
    <location>
        <begin position="103"/>
        <end position="121"/>
    </location>
</feature>
<organism evidence="9 10">
    <name type="scientific">Acanthaster planci</name>
    <name type="common">Crown-of-thorns starfish</name>
    <dbReference type="NCBI Taxonomy" id="133434"/>
    <lineage>
        <taxon>Eukaryota</taxon>
        <taxon>Metazoa</taxon>
        <taxon>Echinodermata</taxon>
        <taxon>Eleutherozoa</taxon>
        <taxon>Asterozoa</taxon>
        <taxon>Asteroidea</taxon>
        <taxon>Valvatacea</taxon>
        <taxon>Valvatida</taxon>
        <taxon>Acanthasteridae</taxon>
        <taxon>Acanthaster</taxon>
    </lineage>
</organism>
<evidence type="ECO:0000256" key="3">
    <source>
        <dbReference type="ARBA" id="ARBA00022989"/>
    </source>
</evidence>
<dbReference type="SMART" id="SM01381">
    <property type="entry name" value="7TM_GPCR_Srsx"/>
    <property type="match status" value="1"/>
</dbReference>
<dbReference type="PANTHER" id="PTHR45698:SF1">
    <property type="entry name" value="TRACE AMINE-ASSOCIATED RECEPTOR 13C-LIKE"/>
    <property type="match status" value="1"/>
</dbReference>
<feature type="transmembrane region" description="Helical" evidence="7">
    <location>
        <begin position="183"/>
        <end position="205"/>
    </location>
</feature>
<dbReference type="InterPro" id="IPR017452">
    <property type="entry name" value="GPCR_Rhodpsn_7TM"/>
</dbReference>
<keyword evidence="3 7" id="KW-1133">Transmembrane helix</keyword>
<dbReference type="Proteomes" id="UP000694845">
    <property type="component" value="Unplaced"/>
</dbReference>
<dbReference type="OMA" id="YAFHYEE"/>
<keyword evidence="5" id="KW-0675">Receptor</keyword>
<protein>
    <submittedName>
        <fullName evidence="10">Cholecystokinin receptor type A-like</fullName>
    </submittedName>
</protein>
<dbReference type="OrthoDB" id="10042731at2759"/>
<dbReference type="SUPFAM" id="SSF81321">
    <property type="entry name" value="Family A G protein-coupled receptor-like"/>
    <property type="match status" value="1"/>
</dbReference>
<sequence>MDSLATNGNVTVTDEPTSFGDVVLKIIYTIIGLLGIVGNSLVIYLVYRVPSLRSVTNVLICNQAIIDLTSSVFFVCLYLLPKPSLPESAVAASVLCKLWLSDWPLWGFSVSSTVNLVLLTMERYFAIKHPIKYRTRFTMRRAKALAVLPWCVGPLHELAWALVQTVDAEGNCDPSWPSVTLQQILGVIFFIDHYMLPVTIMMYVYTTIIMKLRRDWRSSSVSLPRTGHAQTTTNNSISSNNNDSKVISGAEGRSTSGRRQSTFRSAVLPPSRKHFSLLASKSVLRTLLIVSASYIVCWGPNETIYLLFNLGVSVEFNGLYHNMSVVFALCNMCLNPIVYAFHYEELKKALRKKLPCKTGWKARPRPCCCKKSKTFELGGLEQHLATVTSPHGSIQQL</sequence>
<keyword evidence="5" id="KW-0807">Transducer</keyword>
<evidence type="ECO:0000256" key="1">
    <source>
        <dbReference type="ARBA" id="ARBA00004370"/>
    </source>
</evidence>
<keyword evidence="4 7" id="KW-0472">Membrane</keyword>
<dbReference type="Pfam" id="PF00001">
    <property type="entry name" value="7tm_1"/>
    <property type="match status" value="1"/>
</dbReference>
<dbReference type="InterPro" id="IPR000276">
    <property type="entry name" value="GPCR_Rhodpsn"/>
</dbReference>
<evidence type="ECO:0000256" key="6">
    <source>
        <dbReference type="SAM" id="MobiDB-lite"/>
    </source>
</evidence>
<feature type="compositionally biased region" description="Polar residues" evidence="6">
    <location>
        <begin position="253"/>
        <end position="263"/>
    </location>
</feature>
<dbReference type="GO" id="GO:0004930">
    <property type="term" value="F:G protein-coupled receptor activity"/>
    <property type="evidence" value="ECO:0007669"/>
    <property type="project" value="UniProtKB-KW"/>
</dbReference>
<feature type="transmembrane region" description="Helical" evidence="7">
    <location>
        <begin position="282"/>
        <end position="301"/>
    </location>
</feature>
<feature type="region of interest" description="Disordered" evidence="6">
    <location>
        <begin position="222"/>
        <end position="263"/>
    </location>
</feature>
<feature type="transmembrane region" description="Helical" evidence="7">
    <location>
        <begin position="142"/>
        <end position="163"/>
    </location>
</feature>
<feature type="transmembrane region" description="Helical" evidence="7">
    <location>
        <begin position="59"/>
        <end position="80"/>
    </location>
</feature>
<dbReference type="PRINTS" id="PR00237">
    <property type="entry name" value="GPCRRHODOPSN"/>
</dbReference>
<evidence type="ECO:0000256" key="4">
    <source>
        <dbReference type="ARBA" id="ARBA00023136"/>
    </source>
</evidence>
<keyword evidence="9" id="KW-1185">Reference proteome</keyword>
<proteinExistence type="inferred from homology"/>
<evidence type="ECO:0000256" key="2">
    <source>
        <dbReference type="ARBA" id="ARBA00022692"/>
    </source>
</evidence>
<keyword evidence="2 5" id="KW-0812">Transmembrane</keyword>
<evidence type="ECO:0000259" key="8">
    <source>
        <dbReference type="PROSITE" id="PS50262"/>
    </source>
</evidence>
<dbReference type="GeneID" id="110977138"/>
<feature type="transmembrane region" description="Helical" evidence="7">
    <location>
        <begin position="26"/>
        <end position="47"/>
    </location>
</feature>
<feature type="transmembrane region" description="Helical" evidence="7">
    <location>
        <begin position="321"/>
        <end position="343"/>
    </location>
</feature>
<name>A0A8B7Y0J5_ACAPL</name>
<gene>
    <name evidence="10" type="primary">LOC110977138</name>
</gene>
<evidence type="ECO:0000256" key="7">
    <source>
        <dbReference type="SAM" id="Phobius"/>
    </source>
</evidence>
<keyword evidence="5" id="KW-0297">G-protein coupled receptor</keyword>
<dbReference type="PROSITE" id="PS50262">
    <property type="entry name" value="G_PROTEIN_RECEP_F1_2"/>
    <property type="match status" value="1"/>
</dbReference>
<feature type="domain" description="G-protein coupled receptors family 1 profile" evidence="8">
    <location>
        <begin position="38"/>
        <end position="339"/>
    </location>
</feature>